<name>A0A6N2NGG3_SALVM</name>
<accession>A0A6N2NGG3</accession>
<dbReference type="EMBL" id="CAADRP010002330">
    <property type="protein sequence ID" value="VFU66167.1"/>
    <property type="molecule type" value="Genomic_DNA"/>
</dbReference>
<dbReference type="AlphaFoldDB" id="A0A6N2NGG3"/>
<organism evidence="1">
    <name type="scientific">Salix viminalis</name>
    <name type="common">Common osier</name>
    <name type="synonym">Basket willow</name>
    <dbReference type="NCBI Taxonomy" id="40686"/>
    <lineage>
        <taxon>Eukaryota</taxon>
        <taxon>Viridiplantae</taxon>
        <taxon>Streptophyta</taxon>
        <taxon>Embryophyta</taxon>
        <taxon>Tracheophyta</taxon>
        <taxon>Spermatophyta</taxon>
        <taxon>Magnoliopsida</taxon>
        <taxon>eudicotyledons</taxon>
        <taxon>Gunneridae</taxon>
        <taxon>Pentapetalae</taxon>
        <taxon>rosids</taxon>
        <taxon>fabids</taxon>
        <taxon>Malpighiales</taxon>
        <taxon>Salicaceae</taxon>
        <taxon>Saliceae</taxon>
        <taxon>Salix</taxon>
    </lineage>
</organism>
<evidence type="ECO:0000313" key="1">
    <source>
        <dbReference type="EMBL" id="VFU66167.1"/>
    </source>
</evidence>
<reference evidence="1" key="1">
    <citation type="submission" date="2019-03" db="EMBL/GenBank/DDBJ databases">
        <authorList>
            <person name="Mank J."/>
            <person name="Almeida P."/>
        </authorList>
    </citation>
    <scope>NUCLEOTIDE SEQUENCE</scope>
    <source>
        <strain evidence="1">78183</strain>
    </source>
</reference>
<sequence length="73" mass="8494">MNKEAILHHRRAFPKPSKHGRLRCEVDRPCGLERFSYQKSPRKTIQDSLRSMDIGIVASPLHLKHNKTIFLDS</sequence>
<gene>
    <name evidence="1" type="ORF">SVIM_LOCUS512329</name>
</gene>
<proteinExistence type="predicted"/>
<protein>
    <submittedName>
        <fullName evidence="1">Uncharacterized protein</fullName>
    </submittedName>
</protein>